<evidence type="ECO:0000256" key="3">
    <source>
        <dbReference type="ARBA" id="ARBA00022829"/>
    </source>
</evidence>
<dbReference type="SUPFAM" id="SSF46785">
    <property type="entry name" value="Winged helix' DNA-binding domain"/>
    <property type="match status" value="2"/>
</dbReference>
<dbReference type="NCBIfam" id="TIGR00281">
    <property type="entry name" value="SMC-Scp complex subunit ScpB"/>
    <property type="match status" value="1"/>
</dbReference>
<dbReference type="PIRSF" id="PIRSF019345">
    <property type="entry name" value="ScpB"/>
    <property type="match status" value="1"/>
</dbReference>
<evidence type="ECO:0000256" key="5">
    <source>
        <dbReference type="SAM" id="MobiDB-lite"/>
    </source>
</evidence>
<feature type="compositionally biased region" description="Acidic residues" evidence="5">
    <location>
        <begin position="193"/>
        <end position="203"/>
    </location>
</feature>
<keyword evidence="3" id="KW-0159">Chromosome partition</keyword>
<dbReference type="EMBL" id="UINC01005799">
    <property type="protein sequence ID" value="SVA23619.1"/>
    <property type="molecule type" value="Genomic_DNA"/>
</dbReference>
<feature type="region of interest" description="Disordered" evidence="5">
    <location>
        <begin position="182"/>
        <end position="217"/>
    </location>
</feature>
<gene>
    <name evidence="6" type="ORF">METZ01_LOCUS76473</name>
</gene>
<dbReference type="AlphaFoldDB" id="A0A381U669"/>
<accession>A0A381U669</accession>
<sequence length="217" mass="24667">MESDKLKNLIEAVLLASDEPLSVNKIHKVLNSKTKVSKSDILSSIDDLKQDYENKNIEIIQVASGLRVQAKDEVRDYLKLMFSERTPRYSRALMETLSIIAYRQPVTRGDIEAIRGVSVSSSIMRTLNDRNWVRIIGYRDVPGKPAMFSTTPEFLDYFGLKKLEELPELPATKEPINYNLNLESNSLEKSEKSEDDGEIDNDSENLITDKKITPTIN</sequence>
<dbReference type="InterPro" id="IPR036388">
    <property type="entry name" value="WH-like_DNA-bd_sf"/>
</dbReference>
<dbReference type="InterPro" id="IPR005234">
    <property type="entry name" value="ScpB_csome_segregation"/>
</dbReference>
<protein>
    <recommendedName>
        <fullName evidence="7">Segregation and condensation protein B</fullName>
    </recommendedName>
</protein>
<dbReference type="Pfam" id="PF04079">
    <property type="entry name" value="SMC_ScpB"/>
    <property type="match status" value="1"/>
</dbReference>
<dbReference type="PANTHER" id="PTHR34298">
    <property type="entry name" value="SEGREGATION AND CONDENSATION PROTEIN B"/>
    <property type="match status" value="1"/>
</dbReference>
<dbReference type="GO" id="GO:0051304">
    <property type="term" value="P:chromosome separation"/>
    <property type="evidence" value="ECO:0007669"/>
    <property type="project" value="InterPro"/>
</dbReference>
<proteinExistence type="predicted"/>
<organism evidence="6">
    <name type="scientific">marine metagenome</name>
    <dbReference type="NCBI Taxonomy" id="408172"/>
    <lineage>
        <taxon>unclassified sequences</taxon>
        <taxon>metagenomes</taxon>
        <taxon>ecological metagenomes</taxon>
    </lineage>
</organism>
<evidence type="ECO:0000256" key="1">
    <source>
        <dbReference type="ARBA" id="ARBA00022490"/>
    </source>
</evidence>
<keyword evidence="4" id="KW-0131">Cell cycle</keyword>
<keyword evidence="1" id="KW-0963">Cytoplasm</keyword>
<evidence type="ECO:0008006" key="7">
    <source>
        <dbReference type="Google" id="ProtNLM"/>
    </source>
</evidence>
<evidence type="ECO:0000256" key="2">
    <source>
        <dbReference type="ARBA" id="ARBA00022618"/>
    </source>
</evidence>
<evidence type="ECO:0000313" key="6">
    <source>
        <dbReference type="EMBL" id="SVA23619.1"/>
    </source>
</evidence>
<reference evidence="6" key="1">
    <citation type="submission" date="2018-05" db="EMBL/GenBank/DDBJ databases">
        <authorList>
            <person name="Lanie J.A."/>
            <person name="Ng W.-L."/>
            <person name="Kazmierczak K.M."/>
            <person name="Andrzejewski T.M."/>
            <person name="Davidsen T.M."/>
            <person name="Wayne K.J."/>
            <person name="Tettelin H."/>
            <person name="Glass J.I."/>
            <person name="Rusch D."/>
            <person name="Podicherti R."/>
            <person name="Tsui H.-C.T."/>
            <person name="Winkler M.E."/>
        </authorList>
    </citation>
    <scope>NUCLEOTIDE SEQUENCE</scope>
</reference>
<dbReference type="PANTHER" id="PTHR34298:SF2">
    <property type="entry name" value="SEGREGATION AND CONDENSATION PROTEIN B"/>
    <property type="match status" value="1"/>
</dbReference>
<feature type="compositionally biased region" description="Basic and acidic residues" evidence="5">
    <location>
        <begin position="207"/>
        <end position="217"/>
    </location>
</feature>
<dbReference type="GO" id="GO:0051301">
    <property type="term" value="P:cell division"/>
    <property type="evidence" value="ECO:0007669"/>
    <property type="project" value="UniProtKB-KW"/>
</dbReference>
<name>A0A381U669_9ZZZZ</name>
<keyword evidence="2" id="KW-0132">Cell division</keyword>
<dbReference type="Gene3D" id="1.10.10.10">
    <property type="entry name" value="Winged helix-like DNA-binding domain superfamily/Winged helix DNA-binding domain"/>
    <property type="match status" value="2"/>
</dbReference>
<evidence type="ECO:0000256" key="4">
    <source>
        <dbReference type="ARBA" id="ARBA00023306"/>
    </source>
</evidence>
<dbReference type="InterPro" id="IPR036390">
    <property type="entry name" value="WH_DNA-bd_sf"/>
</dbReference>